<dbReference type="EMBL" id="CP021425">
    <property type="protein sequence ID" value="ARU54556.1"/>
    <property type="molecule type" value="Genomic_DNA"/>
</dbReference>
<evidence type="ECO:0000313" key="2">
    <source>
        <dbReference type="EMBL" id="ARU54556.1"/>
    </source>
</evidence>
<dbReference type="AlphaFoldDB" id="A0A1Y0I443"/>
<evidence type="ECO:0000313" key="3">
    <source>
        <dbReference type="Proteomes" id="UP000196027"/>
    </source>
</evidence>
<keyword evidence="3" id="KW-1185">Reference proteome</keyword>
<gene>
    <name evidence="2" type="ORF">OLMES_0452</name>
</gene>
<proteinExistence type="predicted"/>
<accession>A0A1Y0I443</accession>
<dbReference type="RefSeq" id="WP_087459746.1">
    <property type="nucleotide sequence ID" value="NZ_CP021425.1"/>
</dbReference>
<sequence>MVLLDSPMNLSLSELQSFLREALNNPEISVQGDEADKNNFIILWGKMAFALMHIDSPIPSETFDIALRTSFGLQNGEQLVKAHKAHLIISPINAAGHQLAAIYNALGVMTLADLIREKINVLAHFWSASEILMDADQFKQALAGAESAFSKYRRKEANAWYDLPVQRWVGMRMISPDRQTQFGARTQGLAALTGFEIQIDPFPSSPQEVAKHLYGMASYALNHGPVFKDGDTIGISAEQQFRISRRADNTPVLWVMVIESTCH</sequence>
<reference evidence="2 3" key="1">
    <citation type="submission" date="2017-05" db="EMBL/GenBank/DDBJ databases">
        <title>Genomic insights into alkan degradation activity of Oleiphilus messinensis.</title>
        <authorList>
            <person name="Kozyavkin S.A."/>
            <person name="Slesarev A.I."/>
            <person name="Golyshin P.N."/>
            <person name="Korzhenkov A."/>
            <person name="Golyshina O.N."/>
            <person name="Toshchakov S.V."/>
        </authorList>
    </citation>
    <scope>NUCLEOTIDE SEQUENCE [LARGE SCALE GENOMIC DNA]</scope>
    <source>
        <strain evidence="2 3">ME102</strain>
    </source>
</reference>
<dbReference type="KEGG" id="ome:OLMES_0452"/>
<dbReference type="Pfam" id="PF14080">
    <property type="entry name" value="DUF4261"/>
    <property type="match status" value="1"/>
</dbReference>
<evidence type="ECO:0000259" key="1">
    <source>
        <dbReference type="Pfam" id="PF14080"/>
    </source>
</evidence>
<name>A0A1Y0I443_9GAMM</name>
<organism evidence="2 3">
    <name type="scientific">Oleiphilus messinensis</name>
    <dbReference type="NCBI Taxonomy" id="141451"/>
    <lineage>
        <taxon>Bacteria</taxon>
        <taxon>Pseudomonadati</taxon>
        <taxon>Pseudomonadota</taxon>
        <taxon>Gammaproteobacteria</taxon>
        <taxon>Oceanospirillales</taxon>
        <taxon>Oleiphilaceae</taxon>
        <taxon>Oleiphilus</taxon>
    </lineage>
</organism>
<protein>
    <recommendedName>
        <fullName evidence="1">DUF4261 domain-containing protein</fullName>
    </recommendedName>
</protein>
<dbReference type="Proteomes" id="UP000196027">
    <property type="component" value="Chromosome"/>
</dbReference>
<dbReference type="OrthoDB" id="6198797at2"/>
<feature type="domain" description="DUF4261" evidence="1">
    <location>
        <begin position="185"/>
        <end position="248"/>
    </location>
</feature>
<dbReference type="InterPro" id="IPR025357">
    <property type="entry name" value="DUF4261"/>
</dbReference>